<evidence type="ECO:0000313" key="2">
    <source>
        <dbReference type="Proteomes" id="UP001234202"/>
    </source>
</evidence>
<protein>
    <submittedName>
        <fullName evidence="1">Uncharacterized protein</fullName>
    </submittedName>
</protein>
<proteinExistence type="predicted"/>
<dbReference type="EMBL" id="JASBWV010000009">
    <property type="protein sequence ID" value="KAJ9124767.1"/>
    <property type="molecule type" value="Genomic_DNA"/>
</dbReference>
<accession>A0ACC2XNE0</accession>
<name>A0ACC2XNE0_9TREE</name>
<organism evidence="1 2">
    <name type="scientific">Naganishia onofrii</name>
    <dbReference type="NCBI Taxonomy" id="1851511"/>
    <lineage>
        <taxon>Eukaryota</taxon>
        <taxon>Fungi</taxon>
        <taxon>Dikarya</taxon>
        <taxon>Basidiomycota</taxon>
        <taxon>Agaricomycotina</taxon>
        <taxon>Tremellomycetes</taxon>
        <taxon>Filobasidiales</taxon>
        <taxon>Filobasidiaceae</taxon>
        <taxon>Naganishia</taxon>
    </lineage>
</organism>
<evidence type="ECO:0000313" key="1">
    <source>
        <dbReference type="EMBL" id="KAJ9124767.1"/>
    </source>
</evidence>
<sequence>MAEPTRDKPIQGIKLKLKLPSAATAASNTAEQTAGALPATVPSRPKIKLNVGKPANASAPVQAEPSTDSTPQVQTGSSTPAKHGTDGIASANGKAEGKTGREPSMEFSRTEAPSSTPTPGLAEWGYGHDDAMEGDRTAENHMNGVELPLNLKTAEKASDAFPESETNDGPPRVVKAEEGSTPSQSAAVKMSPPLVNTTASVTFAIPKRETNTPAPIGGDTTPVDRPRSASVTNAPDQKPLLDDKSATGLETPGLFSASAANSEAGTPLGIDDDGMGGTRATTTTPAGGTPGPSSLMAGAGKVVLQGKGRPYLRAKKPLKEVLKRILADIRRKDVYGLFLDPVDKQEFPGYLDMIGGSENAMDLATMEEKIDAGRYKTMDQFEADVDKMIRAAQVFNPDDSLVHREAGKIKTLAEKHIGKSRPIVRTPSPSPEPVPAHIGSTAGRRGRGTGRMSSGIGTGGGGGTPMDVGTPASGGGGRSVSPSAVGFSGADGKRSVSAIIDSLQPHQVIPEQLLDYSPNSDLALTVGWYFTGGKRFRSRKEQRAKEKWDGQWREWYTTGDRNLREADDLLDLFSQGFTLGTRSGERLTTPKTIDWSDESMRATEVWQPAPTYTGFEHEERPPSIPMRPVGHLDYGRYQHLPSGYGYPDTKPVRFEKDEFVAKVKLDLRPPELGPASWAAAPWLRPEEDPMRYLKAIATGEDVVGEAYLRSVDKFVRGAEHSAKRNWSVMRDVADWKGRERKRIKLELASVEVRESAAAAADPRFGLGKSLSEYVSYDWRGGAFNQRPQRTIDLTTEAYKLVTHERPRKPIGKPDPSAPESTTTNGSAPMDAHTFELSIIKSLVQEILRKLPFRQEVLDWSARGEGLDLAALLHAVQDFAATGPGGGPPTTAAERGKWFADSLRYTGDMIVQESRRLEAKRRNAKAQAAANGKVEGQFEKDDEDLVRLREIRLNLLGLAKNVPVHELRPMTSQEAARLPGAVRNLIKIVDRPPSGPRNPETIGTESTLLMQPILPQNEENERTETQSDIPQPIPQQISQLIPTAQTPKTVRENGIDQATDQAHVSVAVNENNKRPRPQSFGVPTSSVLPPASSSLTLGPPISTNLGTSTTITPIPPVVIEGSQPKRAMSEEHLSSRSDSPVVNLPNGQANLANSGIATGNTKLSEVTYPTEPVESEDVDMKTETSRPSEEESTPALIPEVVPTPVTVNKGMKPEDRPSLPEQVRIIRSAIDAAFKLYQKWYIIPSSWWLLLLHLAHPEAYPQLPKEHSTFNKDADSIPSPTVIKLIDVECYGSNGALSGTTPAPGHEAFWRIKDGLREWQENDPLAADAGAKGKTGEDENIGNGGDMTYVEESGWKKIVQWYGDARPPSGIKRETRLIPEDTSLQLELNPPSIVVHQIKPSSSTEPATATNSPPKADLPFRAMFSLNETLVKLHEGIRKMFMPNDNRFAIAEGNLPPSRLWKLDVSPKKLAVAQDSTTTAAGEQALSKAVSTGRFLPSHLVSVLGGDLTHRFEWSGSDDSKSNNNLSDEGVLNGDVFAVEVAEIVDGKPVWSVIVNEDGKAVEKIEPPAPLFSTQPRYTGSGSANSNDSIVTRSKASNETSKRGGVRGLRGLQNLGNTCFMNSGLQCLSNTPELSMYFTSGAYKSEINRSNPLGMKGQVADKFGALIENIWDPNGAAEASSSRSFYGYGNSIVPREFKSMIGRFNHSFAGYGQQDTQELIAFLLDGLHEDLNRIYQKPYIEKPDWKDGGGEEELALFAKECWDGYKKRNDSAIVDLFQGQLKSTLICPDCSKKSITLDPFMYLTVPIPQKKTFSRIVYVVPMNPQAQRLRVEVQYTTSTTFLQLKRKVGEILDMPAENLLAIDEFKSNIYQFWLDDHRVADARKDDIVVMHELPTAVVQSQRGIYADMKDILIIPVYSLKTSSEAYQKENMPFGSPFFITIPKSQASNMNAIWDAVMTRYANTVDHEAEEYLSAPSSAGELKDADGQLPADVVENVTGLHIAEGGQSNRSASLEQSTQNLGESFTSITSRSERPAQLRQDLCQLLFGAAGQGETDQKSVFFRGTARKMYTWEQRQQNKRSMLSQVTSAIQKNFSRPGSDDEDESPSDAILRPGDGIFCLWEDKAARHLFNAGLRGRYSTEDSYVSVVDPAIRVEEKKYLERKQRGVTLDDCLDEFSKIETLGDNDLWYCSNCKKHQPASKQMEIYQLPDILVICMKRFGSSGYYRKIDEFVDFPIDALDMEDRCDERRVAKTLVAKGKNLEEYGIDGILEPLVYDLYAVDNHYGGLGGGHYTATCKNMQDGKWYKFDDSHVSPAGEGDIKSSAAYLLFYRRRTSRPIGGVTKQKIDAEVSNRSTAALFTHRSIEQQERLAAEKASDFGSDSTVDDDFAVRRNIPGRIDDVDSISNDDEYDRGLNSLASEIERDMDDNDDPPAYSPSRPDTPDSGFVEVPITEETIGNAEPAWTRGLGTVGEKAGSSWTHVDWTSLGKSAPTVNSSQSSSTGDNYVKIDAVETLQ</sequence>
<gene>
    <name evidence="1" type="ORF">QFC24_003135</name>
</gene>
<reference evidence="1" key="1">
    <citation type="submission" date="2023-04" db="EMBL/GenBank/DDBJ databases">
        <title>Draft Genome sequencing of Naganishia species isolated from polar environments using Oxford Nanopore Technology.</title>
        <authorList>
            <person name="Leo P."/>
            <person name="Venkateswaran K."/>
        </authorList>
    </citation>
    <scope>NUCLEOTIDE SEQUENCE</scope>
    <source>
        <strain evidence="1">DBVPG 5303</strain>
    </source>
</reference>
<keyword evidence="2" id="KW-1185">Reference proteome</keyword>
<comment type="caution">
    <text evidence="1">The sequence shown here is derived from an EMBL/GenBank/DDBJ whole genome shotgun (WGS) entry which is preliminary data.</text>
</comment>
<dbReference type="Proteomes" id="UP001234202">
    <property type="component" value="Unassembled WGS sequence"/>
</dbReference>